<evidence type="ECO:0008006" key="4">
    <source>
        <dbReference type="Google" id="ProtNLM"/>
    </source>
</evidence>
<dbReference type="EMBL" id="LS992241">
    <property type="protein sequence ID" value="SYX84358.1"/>
    <property type="molecule type" value="Genomic_DNA"/>
</dbReference>
<sequence>MINRRTIRKASLLLLLASVMLSGCQWVQDPKSMLKEPRLSTDKANLKSIIDSQKPEGANIIRPRNADDRSTIRIADLNNDGKGEAIVFYETPDKEVRIHGMIFKSDGDTWTKVFDFDGEGTQLDRVELVDLTGDKSLELVVGYGSNDPKLNKGLVVYRFTDTEMVRLFEQPYSQFVIDDLDQSGKNRLFILNNRSGQIPVLFSFDYQNGRMVKFHELKLSSGTNSYTNMVSGFISKDRKGLVLDADADAGANNYISNIIGMNKDHMLESLLQEGLTDNKRIDIKSSDMNGDGIIEIGIPEQPHGWDLYQSHEIPYFTNFFQWDGQHGLKLVEKQYRDHMDRFHVTFPKSWYGRVTVDTKSKKDEMLRFVDLHTNETFAIIRFFTPEAWESYKEKWTYLSSFGDKIIGIYSKEPLNAKQGVPKLPELDKSDSDS</sequence>
<organism evidence="2 3">
    <name type="scientific">Paenibacillus alvei</name>
    <name type="common">Bacillus alvei</name>
    <dbReference type="NCBI Taxonomy" id="44250"/>
    <lineage>
        <taxon>Bacteria</taxon>
        <taxon>Bacillati</taxon>
        <taxon>Bacillota</taxon>
        <taxon>Bacilli</taxon>
        <taxon>Bacillales</taxon>
        <taxon>Paenibacillaceae</taxon>
        <taxon>Paenibacillus</taxon>
    </lineage>
</organism>
<protein>
    <recommendedName>
        <fullName evidence="4">Lipoprotein</fullName>
    </recommendedName>
</protein>
<evidence type="ECO:0000313" key="3">
    <source>
        <dbReference type="Proteomes" id="UP000304148"/>
    </source>
</evidence>
<keyword evidence="1" id="KW-0732">Signal</keyword>
<dbReference type="PROSITE" id="PS51257">
    <property type="entry name" value="PROKAR_LIPOPROTEIN"/>
    <property type="match status" value="1"/>
</dbReference>
<feature type="signal peptide" evidence="1">
    <location>
        <begin position="1"/>
        <end position="27"/>
    </location>
</feature>
<dbReference type="AlphaFoldDB" id="A0A383RBM2"/>
<reference evidence="3" key="1">
    <citation type="submission" date="2018-08" db="EMBL/GenBank/DDBJ databases">
        <authorList>
            <person name="Chevrot R."/>
        </authorList>
    </citation>
    <scope>NUCLEOTIDE SEQUENCE [LARGE SCALE GENOMIC DNA]</scope>
</reference>
<evidence type="ECO:0000256" key="1">
    <source>
        <dbReference type="SAM" id="SignalP"/>
    </source>
</evidence>
<dbReference type="Proteomes" id="UP000304148">
    <property type="component" value="Chromosome"/>
</dbReference>
<proteinExistence type="predicted"/>
<dbReference type="RefSeq" id="WP_232055600.1">
    <property type="nucleotide sequence ID" value="NZ_LS992241.1"/>
</dbReference>
<name>A0A383RBM2_PAEAL</name>
<gene>
    <name evidence="2" type="ORF">PBLR_12780</name>
</gene>
<accession>A0A383RBM2</accession>
<evidence type="ECO:0000313" key="2">
    <source>
        <dbReference type="EMBL" id="SYX84358.1"/>
    </source>
</evidence>
<feature type="chain" id="PRO_5038885251" description="Lipoprotein" evidence="1">
    <location>
        <begin position="28"/>
        <end position="433"/>
    </location>
</feature>
<dbReference type="InterPro" id="IPR028994">
    <property type="entry name" value="Integrin_alpha_N"/>
</dbReference>
<dbReference type="SUPFAM" id="SSF69318">
    <property type="entry name" value="Integrin alpha N-terminal domain"/>
    <property type="match status" value="1"/>
</dbReference>